<dbReference type="RefSeq" id="WP_344686980.1">
    <property type="nucleotide sequence ID" value="NZ_BAABBH010000001.1"/>
</dbReference>
<sequence length="249" mass="27595">MLAALTFAGCNSTATERSADESESAKLIGLLRSGDFQAIEQQMDASLRDGATEPTLAKMQALFPEGPPTSRKTIGYHSLRSGSQLNSEVITEYGFNDTTWVVTNVRIRKENAPVVVGFHATGLTRSLEETNRFTFAGKPFWNDCMAVLTLACGGLVLYAFVLCIRTPLRKKWRWLLFTLLGVCQLSFNWQTSQFGFRLFWIAIPPANASRVDYAPWYLFAGVPLGALIFLAKRRDLQLQAEAASRGLAN</sequence>
<protein>
    <submittedName>
        <fullName evidence="2">Uncharacterized protein</fullName>
    </submittedName>
</protein>
<reference evidence="2 3" key="1">
    <citation type="submission" date="2024-12" db="EMBL/GenBank/DDBJ databases">
        <authorList>
            <person name="Lee Y."/>
        </authorList>
    </citation>
    <scope>NUCLEOTIDE SEQUENCE [LARGE SCALE GENOMIC DNA]</scope>
    <source>
        <strain evidence="2 3">03SUJ4</strain>
    </source>
</reference>
<evidence type="ECO:0000313" key="3">
    <source>
        <dbReference type="Proteomes" id="UP001634747"/>
    </source>
</evidence>
<proteinExistence type="predicted"/>
<accession>A0ABW9KN91</accession>
<feature type="transmembrane region" description="Helical" evidence="1">
    <location>
        <begin position="174"/>
        <end position="191"/>
    </location>
</feature>
<feature type="transmembrane region" description="Helical" evidence="1">
    <location>
        <begin position="140"/>
        <end position="162"/>
    </location>
</feature>
<name>A0ABW9KN91_9BACT</name>
<organism evidence="2 3">
    <name type="scientific">Terriglobus aquaticus</name>
    <dbReference type="NCBI Taxonomy" id="940139"/>
    <lineage>
        <taxon>Bacteria</taxon>
        <taxon>Pseudomonadati</taxon>
        <taxon>Acidobacteriota</taxon>
        <taxon>Terriglobia</taxon>
        <taxon>Terriglobales</taxon>
        <taxon>Acidobacteriaceae</taxon>
        <taxon>Terriglobus</taxon>
    </lineage>
</organism>
<keyword evidence="1" id="KW-0472">Membrane</keyword>
<evidence type="ECO:0000313" key="2">
    <source>
        <dbReference type="EMBL" id="MFN2977266.1"/>
    </source>
</evidence>
<evidence type="ECO:0000256" key="1">
    <source>
        <dbReference type="SAM" id="Phobius"/>
    </source>
</evidence>
<dbReference type="EMBL" id="JBJYXY010000001">
    <property type="protein sequence ID" value="MFN2977266.1"/>
    <property type="molecule type" value="Genomic_DNA"/>
</dbReference>
<keyword evidence="1" id="KW-1133">Transmembrane helix</keyword>
<keyword evidence="1" id="KW-0812">Transmembrane</keyword>
<gene>
    <name evidence="2" type="ORF">ACK2TP_15965</name>
</gene>
<feature type="transmembrane region" description="Helical" evidence="1">
    <location>
        <begin position="214"/>
        <end position="231"/>
    </location>
</feature>
<keyword evidence="3" id="KW-1185">Reference proteome</keyword>
<dbReference type="Proteomes" id="UP001634747">
    <property type="component" value="Unassembled WGS sequence"/>
</dbReference>
<comment type="caution">
    <text evidence="2">The sequence shown here is derived from an EMBL/GenBank/DDBJ whole genome shotgun (WGS) entry which is preliminary data.</text>
</comment>